<proteinExistence type="predicted"/>
<keyword evidence="2" id="KW-1185">Reference proteome</keyword>
<dbReference type="EMBL" id="BLXT01006199">
    <property type="protein sequence ID" value="GFO29978.1"/>
    <property type="molecule type" value="Genomic_DNA"/>
</dbReference>
<name>A0AAV4CDJ2_9GAST</name>
<organism evidence="1 2">
    <name type="scientific">Plakobranchus ocellatus</name>
    <dbReference type="NCBI Taxonomy" id="259542"/>
    <lineage>
        <taxon>Eukaryota</taxon>
        <taxon>Metazoa</taxon>
        <taxon>Spiralia</taxon>
        <taxon>Lophotrochozoa</taxon>
        <taxon>Mollusca</taxon>
        <taxon>Gastropoda</taxon>
        <taxon>Heterobranchia</taxon>
        <taxon>Euthyneura</taxon>
        <taxon>Panpulmonata</taxon>
        <taxon>Sacoglossa</taxon>
        <taxon>Placobranchoidea</taxon>
        <taxon>Plakobranchidae</taxon>
        <taxon>Plakobranchus</taxon>
    </lineage>
</organism>
<gene>
    <name evidence="1" type="ORF">PoB_005648300</name>
</gene>
<accession>A0AAV4CDJ2</accession>
<comment type="caution">
    <text evidence="1">The sequence shown here is derived from an EMBL/GenBank/DDBJ whole genome shotgun (WGS) entry which is preliminary data.</text>
</comment>
<dbReference type="Proteomes" id="UP000735302">
    <property type="component" value="Unassembled WGS sequence"/>
</dbReference>
<evidence type="ECO:0000313" key="2">
    <source>
        <dbReference type="Proteomes" id="UP000735302"/>
    </source>
</evidence>
<reference evidence="1 2" key="1">
    <citation type="journal article" date="2021" name="Elife">
        <title>Chloroplast acquisition without the gene transfer in kleptoplastic sea slugs, Plakobranchus ocellatus.</title>
        <authorList>
            <person name="Maeda T."/>
            <person name="Takahashi S."/>
            <person name="Yoshida T."/>
            <person name="Shimamura S."/>
            <person name="Takaki Y."/>
            <person name="Nagai Y."/>
            <person name="Toyoda A."/>
            <person name="Suzuki Y."/>
            <person name="Arimoto A."/>
            <person name="Ishii H."/>
            <person name="Satoh N."/>
            <person name="Nishiyama T."/>
            <person name="Hasebe M."/>
            <person name="Maruyama T."/>
            <person name="Minagawa J."/>
            <person name="Obokata J."/>
            <person name="Shigenobu S."/>
        </authorList>
    </citation>
    <scope>NUCLEOTIDE SEQUENCE [LARGE SCALE GENOMIC DNA]</scope>
</reference>
<sequence length="111" mass="11832">MGISGAMLWDFFVPSLHVIQYDGLVWLLCIASPQQVAAVSSPALRTSLALSQSLLSVGCRGPLHLLSVVASQSSLALEPCQLDLSEQARVIRGRSLAPGLRGHWLIRSPAS</sequence>
<dbReference type="AlphaFoldDB" id="A0AAV4CDJ2"/>
<evidence type="ECO:0000313" key="1">
    <source>
        <dbReference type="EMBL" id="GFO29978.1"/>
    </source>
</evidence>
<protein>
    <submittedName>
        <fullName evidence="1">Uncharacterized protein</fullName>
    </submittedName>
</protein>